<evidence type="ECO:0000313" key="5">
    <source>
        <dbReference type="Proteomes" id="UP001445335"/>
    </source>
</evidence>
<keyword evidence="1" id="KW-0479">Metal-binding</keyword>
<keyword evidence="2" id="KW-0732">Signal</keyword>
<feature type="chain" id="PRO_5043329423" description="Neutral/alkaline non-lysosomal ceramidase N-terminal domain-containing protein" evidence="2">
    <location>
        <begin position="19"/>
        <end position="147"/>
    </location>
</feature>
<feature type="binding site" evidence="1">
    <location>
        <position position="112"/>
    </location>
    <ligand>
        <name>Zn(2+)</name>
        <dbReference type="ChEBI" id="CHEBI:29105"/>
    </ligand>
</feature>
<evidence type="ECO:0000259" key="3">
    <source>
        <dbReference type="Pfam" id="PF04734"/>
    </source>
</evidence>
<proteinExistence type="predicted"/>
<dbReference type="PANTHER" id="PTHR12670">
    <property type="entry name" value="CERAMIDASE"/>
    <property type="match status" value="1"/>
</dbReference>
<protein>
    <recommendedName>
        <fullName evidence="3">Neutral/alkaline non-lysosomal ceramidase N-terminal domain-containing protein</fullName>
    </recommendedName>
</protein>
<keyword evidence="5" id="KW-1185">Reference proteome</keyword>
<dbReference type="GO" id="GO:0046514">
    <property type="term" value="P:ceramide catabolic process"/>
    <property type="evidence" value="ECO:0007669"/>
    <property type="project" value="InterPro"/>
</dbReference>
<dbReference type="PANTHER" id="PTHR12670:SF1">
    <property type="entry name" value="NEUTRAL CERAMIDASE"/>
    <property type="match status" value="1"/>
</dbReference>
<dbReference type="AlphaFoldDB" id="A0AAW1QY25"/>
<evidence type="ECO:0000256" key="1">
    <source>
        <dbReference type="PIRSR" id="PIRSR606823-2"/>
    </source>
</evidence>
<comment type="caution">
    <text evidence="4">The sequence shown here is derived from an EMBL/GenBank/DDBJ whole genome shotgun (WGS) entry which is preliminary data.</text>
</comment>
<dbReference type="GO" id="GO:0005576">
    <property type="term" value="C:extracellular region"/>
    <property type="evidence" value="ECO:0007669"/>
    <property type="project" value="TreeGrafter"/>
</dbReference>
<accession>A0AAW1QY25</accession>
<sequence>MMGQQLLLALLALRAVSASARGDAYLVGTGKADITGPAADVNLMGYASPSQLAAGIHTRLYARAFLVADTADSSNRLVFVNMDACMASQAVTIAALYGGLYTRRNVALSGIHTHSGPGGYLQYVLYTITSLGFVRESFDTLVDGVVE</sequence>
<dbReference type="InterPro" id="IPR006823">
    <property type="entry name" value="Ceramidase_alk"/>
</dbReference>
<dbReference type="EMBL" id="JALJOU010000064">
    <property type="protein sequence ID" value="KAK9826458.1"/>
    <property type="molecule type" value="Genomic_DNA"/>
</dbReference>
<dbReference type="GO" id="GO:0017040">
    <property type="term" value="F:N-acylsphingosine amidohydrolase activity"/>
    <property type="evidence" value="ECO:0007669"/>
    <property type="project" value="InterPro"/>
</dbReference>
<dbReference type="InterPro" id="IPR031329">
    <property type="entry name" value="NEUT/ALK_ceramidase_N"/>
</dbReference>
<evidence type="ECO:0000256" key="2">
    <source>
        <dbReference type="SAM" id="SignalP"/>
    </source>
</evidence>
<dbReference type="GO" id="GO:0046872">
    <property type="term" value="F:metal ion binding"/>
    <property type="evidence" value="ECO:0007669"/>
    <property type="project" value="UniProtKB-KW"/>
</dbReference>
<evidence type="ECO:0000313" key="4">
    <source>
        <dbReference type="EMBL" id="KAK9826458.1"/>
    </source>
</evidence>
<name>A0AAW1QY25_9CHLO</name>
<comment type="cofactor">
    <cofactor evidence="1">
        <name>Zn(2+)</name>
        <dbReference type="ChEBI" id="CHEBI:29105"/>
    </cofactor>
    <text evidence="1">Binds 1 zinc ion per subunit.</text>
</comment>
<feature type="non-terminal residue" evidence="4">
    <location>
        <position position="147"/>
    </location>
</feature>
<dbReference type="Pfam" id="PF04734">
    <property type="entry name" value="Ceramidase_alk"/>
    <property type="match status" value="1"/>
</dbReference>
<dbReference type="Proteomes" id="UP001445335">
    <property type="component" value="Unassembled WGS sequence"/>
</dbReference>
<dbReference type="GO" id="GO:0046512">
    <property type="term" value="P:sphingosine biosynthetic process"/>
    <property type="evidence" value="ECO:0007669"/>
    <property type="project" value="TreeGrafter"/>
</dbReference>
<feature type="signal peptide" evidence="2">
    <location>
        <begin position="1"/>
        <end position="18"/>
    </location>
</feature>
<keyword evidence="1" id="KW-0862">Zinc</keyword>
<feature type="domain" description="Neutral/alkaline non-lysosomal ceramidase N-terminal" evidence="3">
    <location>
        <begin position="25"/>
        <end position="147"/>
    </location>
</feature>
<dbReference type="GO" id="GO:0042759">
    <property type="term" value="P:long-chain fatty acid biosynthetic process"/>
    <property type="evidence" value="ECO:0007669"/>
    <property type="project" value="TreeGrafter"/>
</dbReference>
<reference evidence="4 5" key="1">
    <citation type="journal article" date="2024" name="Nat. Commun.">
        <title>Phylogenomics reveals the evolutionary origins of lichenization in chlorophyte algae.</title>
        <authorList>
            <person name="Puginier C."/>
            <person name="Libourel C."/>
            <person name="Otte J."/>
            <person name="Skaloud P."/>
            <person name="Haon M."/>
            <person name="Grisel S."/>
            <person name="Petersen M."/>
            <person name="Berrin J.G."/>
            <person name="Delaux P.M."/>
            <person name="Dal Grande F."/>
            <person name="Keller J."/>
        </authorList>
    </citation>
    <scope>NUCLEOTIDE SEQUENCE [LARGE SCALE GENOMIC DNA]</scope>
    <source>
        <strain evidence="4 5">SAG 245.80</strain>
    </source>
</reference>
<gene>
    <name evidence="4" type="ORF">WJX81_000424</name>
</gene>
<dbReference type="GO" id="GO:0016020">
    <property type="term" value="C:membrane"/>
    <property type="evidence" value="ECO:0007669"/>
    <property type="project" value="GOC"/>
</dbReference>
<organism evidence="4 5">
    <name type="scientific">Elliptochloris bilobata</name>
    <dbReference type="NCBI Taxonomy" id="381761"/>
    <lineage>
        <taxon>Eukaryota</taxon>
        <taxon>Viridiplantae</taxon>
        <taxon>Chlorophyta</taxon>
        <taxon>core chlorophytes</taxon>
        <taxon>Trebouxiophyceae</taxon>
        <taxon>Trebouxiophyceae incertae sedis</taxon>
        <taxon>Elliptochloris clade</taxon>
        <taxon>Elliptochloris</taxon>
    </lineage>
</organism>